<evidence type="ECO:0000256" key="2">
    <source>
        <dbReference type="SAM" id="Coils"/>
    </source>
</evidence>
<feature type="coiled-coil region" evidence="2">
    <location>
        <begin position="329"/>
        <end position="356"/>
    </location>
</feature>
<dbReference type="SUPFAM" id="SSF52467">
    <property type="entry name" value="DHS-like NAD/FAD-binding domain"/>
    <property type="match status" value="1"/>
</dbReference>
<accession>A0A401HAI0</accession>
<comment type="similarity">
    <text evidence="1">Belongs to the ETF alpha-subunit/FixB family.</text>
</comment>
<dbReference type="GO" id="GO:0033539">
    <property type="term" value="P:fatty acid beta-oxidation using acyl-CoA dehydrogenase"/>
    <property type="evidence" value="ECO:0007669"/>
    <property type="project" value="TreeGrafter"/>
</dbReference>
<dbReference type="RefSeq" id="WP_131160344.1">
    <property type="nucleotide sequence ID" value="NZ_BDMD01000056.1"/>
</dbReference>
<dbReference type="InterPro" id="IPR014731">
    <property type="entry name" value="ETF_asu_C"/>
</dbReference>
<organism evidence="4 5">
    <name type="scientific">Aeropyrum pernix</name>
    <dbReference type="NCBI Taxonomy" id="56636"/>
    <lineage>
        <taxon>Archaea</taxon>
        <taxon>Thermoproteota</taxon>
        <taxon>Thermoprotei</taxon>
        <taxon>Desulfurococcales</taxon>
        <taxon>Desulfurococcaceae</taxon>
        <taxon>Aeropyrum</taxon>
    </lineage>
</organism>
<evidence type="ECO:0000259" key="3">
    <source>
        <dbReference type="SMART" id="SM00893"/>
    </source>
</evidence>
<evidence type="ECO:0000313" key="5">
    <source>
        <dbReference type="Proteomes" id="UP000291213"/>
    </source>
</evidence>
<dbReference type="PIRSF" id="PIRSF000089">
    <property type="entry name" value="Electra_flavoP_a"/>
    <property type="match status" value="1"/>
</dbReference>
<dbReference type="AlphaFoldDB" id="A0A401HAI0"/>
<dbReference type="Pfam" id="PF00766">
    <property type="entry name" value="ETF_alpha"/>
    <property type="match status" value="1"/>
</dbReference>
<evidence type="ECO:0000256" key="1">
    <source>
        <dbReference type="ARBA" id="ARBA00005817"/>
    </source>
</evidence>
<dbReference type="PANTHER" id="PTHR43153:SF1">
    <property type="entry name" value="ELECTRON TRANSFER FLAVOPROTEIN SUBUNIT ALPHA, MITOCHONDRIAL"/>
    <property type="match status" value="1"/>
</dbReference>
<dbReference type="InterPro" id="IPR001308">
    <property type="entry name" value="ETF_a/FixB"/>
</dbReference>
<dbReference type="SMART" id="SM00893">
    <property type="entry name" value="ETF"/>
    <property type="match status" value="1"/>
</dbReference>
<sequence length="372" mass="40864">MGRVDCEKICSLWPCEQPEEFRNVWVVAELDEQGISEASLQMLTPARRIADKLGESVVGVIAGPPGSGQLAVEMVERGADEVIVVEHERLSEYYPDVVGSVIVELSLKYKPSVILFAATARGREMAPYVANTLKTGITADCTDFDVDPQTRDVLLIRPPFSAIMLAYIRTPFRRPQIGTARPNVFPLPERQPGRQGRIVREQVEPPEPMARLVNRVRIPRSEVPIEKAEVIVSGGRGLGTPEGFRVLEELASLLGGVIAGSRKAVDAGWIPPERQVGQTGKSVKPILYIAVGISGSAQHMVGVREARRIVAINIDENAPIIRQADYSLIADYREVIPALIEELRRLKEERSRYLEELLGPEALRTAPQGGGS</sequence>
<dbReference type="InterPro" id="IPR029035">
    <property type="entry name" value="DHS-like_NAD/FAD-binding_dom"/>
</dbReference>
<dbReference type="OrthoDB" id="307696at2157"/>
<dbReference type="Gene3D" id="3.40.50.1220">
    <property type="entry name" value="TPP-binding domain"/>
    <property type="match status" value="1"/>
</dbReference>
<proteinExistence type="inferred from homology"/>
<dbReference type="GO" id="GO:0009055">
    <property type="term" value="F:electron transfer activity"/>
    <property type="evidence" value="ECO:0007669"/>
    <property type="project" value="InterPro"/>
</dbReference>
<dbReference type="Gene3D" id="3.40.50.620">
    <property type="entry name" value="HUPs"/>
    <property type="match status" value="1"/>
</dbReference>
<dbReference type="EMBL" id="BDMD01000056">
    <property type="protein sequence ID" value="GBF09362.1"/>
    <property type="molecule type" value="Genomic_DNA"/>
</dbReference>
<keyword evidence="2" id="KW-0175">Coiled coil</keyword>
<gene>
    <name evidence="4" type="ORF">apy_10870</name>
</gene>
<feature type="domain" description="Electron transfer flavoprotein alpha/beta-subunit N-terminal" evidence="3">
    <location>
        <begin position="24"/>
        <end position="216"/>
    </location>
</feature>
<dbReference type="PANTHER" id="PTHR43153">
    <property type="entry name" value="ELECTRON TRANSFER FLAVOPROTEIN ALPHA"/>
    <property type="match status" value="1"/>
</dbReference>
<dbReference type="GO" id="GO:0050660">
    <property type="term" value="F:flavin adenine dinucleotide binding"/>
    <property type="evidence" value="ECO:0007669"/>
    <property type="project" value="InterPro"/>
</dbReference>
<name>A0A401HAI0_AERPX</name>
<dbReference type="InterPro" id="IPR014729">
    <property type="entry name" value="Rossmann-like_a/b/a_fold"/>
</dbReference>
<dbReference type="CDD" id="cd01715">
    <property type="entry name" value="ETF_alpha"/>
    <property type="match status" value="1"/>
</dbReference>
<dbReference type="InterPro" id="IPR014730">
    <property type="entry name" value="ETF_a/b_N"/>
</dbReference>
<dbReference type="Proteomes" id="UP000291213">
    <property type="component" value="Unassembled WGS sequence"/>
</dbReference>
<dbReference type="SUPFAM" id="SSF52402">
    <property type="entry name" value="Adenine nucleotide alpha hydrolases-like"/>
    <property type="match status" value="1"/>
</dbReference>
<dbReference type="InterPro" id="IPR033947">
    <property type="entry name" value="ETF_alpha_N"/>
</dbReference>
<dbReference type="Pfam" id="PF01012">
    <property type="entry name" value="ETF"/>
    <property type="match status" value="1"/>
</dbReference>
<comment type="caution">
    <text evidence="4">The sequence shown here is derived from an EMBL/GenBank/DDBJ whole genome shotgun (WGS) entry which is preliminary data.</text>
</comment>
<reference evidence="4 5" key="1">
    <citation type="submission" date="2017-02" db="EMBL/GenBank/DDBJ databases">
        <title>isolation and characterization of a novel temperate virus Aeropyrum globular virus 1 infecting hyperthermophilic archaeon Aeropyrum.</title>
        <authorList>
            <person name="Yumiya M."/>
            <person name="Yoshida T."/>
            <person name="Sako Y."/>
        </authorList>
    </citation>
    <scope>NUCLEOTIDE SEQUENCE [LARGE SCALE GENOMIC DNA]</scope>
    <source>
        <strain evidence="4 5">YK1-12-2013</strain>
    </source>
</reference>
<evidence type="ECO:0000313" key="4">
    <source>
        <dbReference type="EMBL" id="GBF09362.1"/>
    </source>
</evidence>
<protein>
    <submittedName>
        <fullName evidence="4">Electron transfer flavoprotein alpha-subunit</fullName>
    </submittedName>
</protein>